<proteinExistence type="predicted"/>
<dbReference type="Gene3D" id="3.40.50.300">
    <property type="entry name" value="P-loop containing nucleotide triphosphate hydrolases"/>
    <property type="match status" value="4"/>
</dbReference>
<dbReference type="InterPro" id="IPR027417">
    <property type="entry name" value="P-loop_NTPase"/>
</dbReference>
<feature type="region of interest" description="Disordered" evidence="4">
    <location>
        <begin position="37"/>
        <end position="78"/>
    </location>
</feature>
<feature type="domain" description="FtsK" evidence="5">
    <location>
        <begin position="996"/>
        <end position="1190"/>
    </location>
</feature>
<dbReference type="CDD" id="cd01127">
    <property type="entry name" value="TrwB_TraG_TraD_VirD4"/>
    <property type="match status" value="1"/>
</dbReference>
<dbReference type="CDD" id="cd00060">
    <property type="entry name" value="FHA"/>
    <property type="match status" value="1"/>
</dbReference>
<dbReference type="PANTHER" id="PTHR22683">
    <property type="entry name" value="SPORULATION PROTEIN RELATED"/>
    <property type="match status" value="1"/>
</dbReference>
<sequence length="1485" mass="158348">MRTQLTVVNGHHMQDVVVDASDDASVAEVLGSINAALGANPSGADPAAVGSGTKPDTTKPDTTKLDTTKPEPLPADSSWDTVGVLEGSVLQLDGQAALVPPARLNDGSNSAGIVQLRATGGPLSGQVYRVGSGKVSIGADPACALRLDETDIPAVAMVITVAEDGLVSITRADGEVELTLNEESVLGTRSWFSGDVVRLGKSRFELVAQDEVVASLTPSEELGRLDYNRPPRLLPPLRTTGFKLPTPPGEEQRRSLPILAALAPLALSVGAALIMQRPAYLLFGLLSPVMMIAGFYSNKKSGKLSHSDRMRKYKQAKKVIESEARAAVSAFELERQFFNPDPATAGIIATTPLPRLWERRRKDPDHLSLRLGTCTMPSDVVLEDPEQLEHKRKVSWPANGIPVRVSLPERGVLGICGDGEQVANLAAWVVGQLAVAQSPRDVQFYVLTSQDRQQTWEWLRWLPHARSEHASGPAALLGTDTASLSARVSELSATINRRIQAKENNREAVIDEPDIVVVLDGARRLRALPGIAQILAAGAAVGIYAVCLDAEERLLPEECNAVFSQSRLPGKEGSEWTLAQQREQPIQGIRRDTAPAEWFAWVGRALAPVRDASDDGDSVLPNSARLLEVLGLEPPSADALVPRWLASGRTTEAIIGVSLDGPFGIDLRKDGPHGLIAGTTGSGKSELLQTLVASLAAANRPDEMTFVLIDYKGGAAFKDCANLPHTVGMVTDLDTHLVERAMASLSAELRRREHQLSAVGAKDIEDYTVLADRDRGMPRMPRLMIVIDEFAAMKAELPDFIEGLVNIAQRGRSLGIHLILATQRPSGAVSADIRANSNLRIALRVTDAGDSSDVLNSPEAAKISPNAPGRGYVRSGAASLVPFQAARVGGRRPGVGETERQVPKASLMPWEKLGSPADGPLSQTSSTEEELTDLAVLVSAINEASTQLRMGKQHSPWLPALPTQLVLEDLPLPEASAGTIPPVAFGLEDLPALQDQRANCLDFQTFNHLYIVGSARSGRSQALRTIAGSIAASTSVNDIHLYGLDFGNGALLPVSKLPHTGAVATRLQTERVERLVEWLGEELARRQQVMSQHGFAGIVEQRANSFAGERLPHLVVLFDQWEGFMSTLGDSGAGVLVDRLINLLREGAQAGIHFVITGDKQLLNTRMSSLVESKLVLRFSDKADYSLAGLQPRKMPDNIPAGRAYAVEGIVETQIALLSDEPSGQAQAEALRSIGQRVEAAQLGSGQEIWHRPFRLEALPQSIGFDEAWATRTPNASPLWAMLGVGGDNTAAIGVDLADGAPTFLVAGPPRSGRSTALVSLACSLLRQGSELVILTPRSSPLRALAERPGVRAVLESADVAPSQLEELTANQGRPVVLVLDDAELVGEPGLKEWLRQYVRSCSATSRALLVAGHIDDFGSGFSGWQVDVRNNRNGALLAPSSTLSGALIGASLSKSMVGQNNAVMGRALLNSGSGQLLTVQVAQA</sequence>
<dbReference type="InterPro" id="IPR002543">
    <property type="entry name" value="FtsK_dom"/>
</dbReference>
<dbReference type="SUPFAM" id="SSF52540">
    <property type="entry name" value="P-loop containing nucleoside triphosphate hydrolases"/>
    <property type="match status" value="3"/>
</dbReference>
<dbReference type="EMBL" id="JACBYQ010000001">
    <property type="protein sequence ID" value="NYE95018.1"/>
    <property type="molecule type" value="Genomic_DNA"/>
</dbReference>
<dbReference type="SMART" id="SM00382">
    <property type="entry name" value="AAA"/>
    <property type="match status" value="3"/>
</dbReference>
<dbReference type="PANTHER" id="PTHR22683:SF1">
    <property type="entry name" value="TYPE VII SECRETION SYSTEM PROTEIN ESSC"/>
    <property type="match status" value="1"/>
</dbReference>
<organism evidence="6 7">
    <name type="scientific">Psychromicrobium silvestre</name>
    <dbReference type="NCBI Taxonomy" id="1645614"/>
    <lineage>
        <taxon>Bacteria</taxon>
        <taxon>Bacillati</taxon>
        <taxon>Actinomycetota</taxon>
        <taxon>Actinomycetes</taxon>
        <taxon>Micrococcales</taxon>
        <taxon>Micrococcaceae</taxon>
        <taxon>Psychromicrobium</taxon>
    </lineage>
</organism>
<evidence type="ECO:0000256" key="2">
    <source>
        <dbReference type="ARBA" id="ARBA00022840"/>
    </source>
</evidence>
<feature type="binding site" evidence="3">
    <location>
        <begin position="678"/>
        <end position="685"/>
    </location>
    <ligand>
        <name>ATP</name>
        <dbReference type="ChEBI" id="CHEBI:30616"/>
    </ligand>
</feature>
<protein>
    <submittedName>
        <fullName evidence="6">S-DNA-T family DNA segregation ATPase FtsK/SpoIIIE</fullName>
    </submittedName>
</protein>
<dbReference type="GO" id="GO:0005524">
    <property type="term" value="F:ATP binding"/>
    <property type="evidence" value="ECO:0007669"/>
    <property type="project" value="UniProtKB-UniRule"/>
</dbReference>
<dbReference type="SUPFAM" id="SSF49879">
    <property type="entry name" value="SMAD/FHA domain"/>
    <property type="match status" value="1"/>
</dbReference>
<dbReference type="Proteomes" id="UP000521748">
    <property type="component" value="Unassembled WGS sequence"/>
</dbReference>
<dbReference type="InterPro" id="IPR003593">
    <property type="entry name" value="AAA+_ATPase"/>
</dbReference>
<dbReference type="InterPro" id="IPR008984">
    <property type="entry name" value="SMAD_FHA_dom_sf"/>
</dbReference>
<keyword evidence="1 3" id="KW-0547">Nucleotide-binding</keyword>
<dbReference type="InterPro" id="IPR050206">
    <property type="entry name" value="FtsK/SpoIIIE/SftA"/>
</dbReference>
<name>A0A7Y9LSY5_9MICC</name>
<feature type="binding site" evidence="3">
    <location>
        <begin position="1013"/>
        <end position="1020"/>
    </location>
    <ligand>
        <name>ATP</name>
        <dbReference type="ChEBI" id="CHEBI:30616"/>
    </ligand>
</feature>
<dbReference type="RefSeq" id="WP_179388714.1">
    <property type="nucleotide sequence ID" value="NZ_JACBYQ010000001.1"/>
</dbReference>
<accession>A0A7Y9LSY5</accession>
<dbReference type="Pfam" id="PF01580">
    <property type="entry name" value="FtsK_SpoIIIE"/>
    <property type="match status" value="2"/>
</dbReference>
<keyword evidence="2 3" id="KW-0067">ATP-binding</keyword>
<evidence type="ECO:0000256" key="1">
    <source>
        <dbReference type="ARBA" id="ARBA00022741"/>
    </source>
</evidence>
<feature type="domain" description="FtsK" evidence="5">
    <location>
        <begin position="660"/>
        <end position="852"/>
    </location>
</feature>
<feature type="region of interest" description="Disordered" evidence="4">
    <location>
        <begin position="889"/>
        <end position="926"/>
    </location>
</feature>
<evidence type="ECO:0000256" key="3">
    <source>
        <dbReference type="PROSITE-ProRule" id="PRU00289"/>
    </source>
</evidence>
<keyword evidence="7" id="KW-1185">Reference proteome</keyword>
<dbReference type="Gene3D" id="2.60.200.20">
    <property type="match status" value="1"/>
</dbReference>
<evidence type="ECO:0000313" key="6">
    <source>
        <dbReference type="EMBL" id="NYE95018.1"/>
    </source>
</evidence>
<reference evidence="6 7" key="1">
    <citation type="submission" date="2020-07" db="EMBL/GenBank/DDBJ databases">
        <title>Sequencing the genomes of 1000 actinobacteria strains.</title>
        <authorList>
            <person name="Klenk H.-P."/>
        </authorList>
    </citation>
    <scope>NUCLEOTIDE SEQUENCE [LARGE SCALE GENOMIC DNA]</scope>
    <source>
        <strain evidence="6 7">DSM 102047</strain>
    </source>
</reference>
<dbReference type="PROSITE" id="PS50901">
    <property type="entry name" value="FTSK"/>
    <property type="match status" value="2"/>
</dbReference>
<feature type="compositionally biased region" description="Basic and acidic residues" evidence="4">
    <location>
        <begin position="56"/>
        <end position="69"/>
    </location>
</feature>
<evidence type="ECO:0000259" key="5">
    <source>
        <dbReference type="PROSITE" id="PS50901"/>
    </source>
</evidence>
<evidence type="ECO:0000256" key="4">
    <source>
        <dbReference type="SAM" id="MobiDB-lite"/>
    </source>
</evidence>
<comment type="caution">
    <text evidence="6">The sequence shown here is derived from an EMBL/GenBank/DDBJ whole genome shotgun (WGS) entry which is preliminary data.</text>
</comment>
<evidence type="ECO:0000313" key="7">
    <source>
        <dbReference type="Proteomes" id="UP000521748"/>
    </source>
</evidence>
<gene>
    <name evidence="6" type="ORF">FHU41_001239</name>
</gene>
<dbReference type="GO" id="GO:0003677">
    <property type="term" value="F:DNA binding"/>
    <property type="evidence" value="ECO:0007669"/>
    <property type="project" value="InterPro"/>
</dbReference>